<dbReference type="Gene3D" id="1.10.750.20">
    <property type="entry name" value="SOCS box"/>
    <property type="match status" value="1"/>
</dbReference>
<dbReference type="InterPro" id="IPR002110">
    <property type="entry name" value="Ankyrin_rpt"/>
</dbReference>
<dbReference type="PANTHER" id="PTHR24136">
    <property type="entry name" value="SOWAH (DROSOPHILA) HOMOLOG"/>
    <property type="match status" value="1"/>
</dbReference>
<evidence type="ECO:0000256" key="2">
    <source>
        <dbReference type="ARBA" id="ARBA00005949"/>
    </source>
</evidence>
<dbReference type="OrthoDB" id="5406014at2759"/>
<dbReference type="UniPathway" id="UPA00143"/>
<dbReference type="SUPFAM" id="SSF48403">
    <property type="entry name" value="Ankyrin repeat"/>
    <property type="match status" value="1"/>
</dbReference>
<feature type="repeat" description="ANK" evidence="5">
    <location>
        <begin position="124"/>
        <end position="156"/>
    </location>
</feature>
<keyword evidence="7" id="KW-1185">Reference proteome</keyword>
<dbReference type="PANTHER" id="PTHR24136:SF15">
    <property type="entry name" value="ANK_REP_REGION DOMAIN-CONTAINING PROTEIN"/>
    <property type="match status" value="1"/>
</dbReference>
<dbReference type="RefSeq" id="XP_019632091.1">
    <property type="nucleotide sequence ID" value="XM_019776532.1"/>
</dbReference>
<dbReference type="AlphaFoldDB" id="A0A6P4ZM09"/>
<gene>
    <name evidence="8 9" type="primary">LOC109475774</name>
</gene>
<dbReference type="GO" id="GO:0045732">
    <property type="term" value="P:positive regulation of protein catabolic process"/>
    <property type="evidence" value="ECO:0007669"/>
    <property type="project" value="TreeGrafter"/>
</dbReference>
<accession>A0A6P4ZM09</accession>
<dbReference type="SMART" id="SM00248">
    <property type="entry name" value="ANK"/>
    <property type="match status" value="5"/>
</dbReference>
<feature type="domain" description="SOCS box" evidence="6">
    <location>
        <begin position="265"/>
        <end position="302"/>
    </location>
</feature>
<dbReference type="CDD" id="cd03716">
    <property type="entry name" value="SOCS_ASB_like"/>
    <property type="match status" value="1"/>
</dbReference>
<dbReference type="SUPFAM" id="SSF158235">
    <property type="entry name" value="SOCS box-like"/>
    <property type="match status" value="1"/>
</dbReference>
<feature type="repeat" description="ANK" evidence="5">
    <location>
        <begin position="58"/>
        <end position="90"/>
    </location>
</feature>
<comment type="similarity">
    <text evidence="2">Belongs to the ankyrin SOCS box (ASB) family.</text>
</comment>
<protein>
    <submittedName>
        <fullName evidence="8 9">Ankyrin repeat and SOCS box protein 1-like isoform X1</fullName>
    </submittedName>
</protein>
<dbReference type="FunFam" id="1.10.750.20:FF:000001">
    <property type="entry name" value="Ankyrin repeat and SOCS box containing 1"/>
    <property type="match status" value="1"/>
</dbReference>
<reference evidence="8 9" key="1">
    <citation type="submission" date="2025-04" db="UniProtKB">
        <authorList>
            <consortium name="RefSeq"/>
        </authorList>
    </citation>
    <scope>IDENTIFICATION</scope>
    <source>
        <tissue evidence="8 9">Gonad</tissue>
    </source>
</reference>
<name>A0A6P4ZM09_BRABE</name>
<dbReference type="GeneID" id="109475774"/>
<evidence type="ECO:0000256" key="1">
    <source>
        <dbReference type="ARBA" id="ARBA00004906"/>
    </source>
</evidence>
<evidence type="ECO:0000256" key="3">
    <source>
        <dbReference type="ARBA" id="ARBA00022737"/>
    </source>
</evidence>
<keyword evidence="4 5" id="KW-0040">ANK repeat</keyword>
<dbReference type="InterPro" id="IPR036770">
    <property type="entry name" value="Ankyrin_rpt-contain_sf"/>
</dbReference>
<dbReference type="Proteomes" id="UP000515135">
    <property type="component" value="Unplaced"/>
</dbReference>
<evidence type="ECO:0000256" key="5">
    <source>
        <dbReference type="PROSITE-ProRule" id="PRU00023"/>
    </source>
</evidence>
<comment type="pathway">
    <text evidence="1">Protein modification; protein ubiquitination.</text>
</comment>
<proteinExistence type="inferred from homology"/>
<evidence type="ECO:0000313" key="8">
    <source>
        <dbReference type="RefSeq" id="XP_019632091.1"/>
    </source>
</evidence>
<dbReference type="PRINTS" id="PR01415">
    <property type="entry name" value="ANKYRIN"/>
</dbReference>
<dbReference type="Gene3D" id="1.25.40.20">
    <property type="entry name" value="Ankyrin repeat-containing domain"/>
    <property type="match status" value="1"/>
</dbReference>
<evidence type="ECO:0000313" key="9">
    <source>
        <dbReference type="RefSeq" id="XP_019632092.1"/>
    </source>
</evidence>
<dbReference type="InterPro" id="IPR036036">
    <property type="entry name" value="SOCS_box-like_dom_sf"/>
</dbReference>
<feature type="repeat" description="ANK" evidence="5">
    <location>
        <begin position="91"/>
        <end position="123"/>
    </location>
</feature>
<organism evidence="7 9">
    <name type="scientific">Branchiostoma belcheri</name>
    <name type="common">Amphioxus</name>
    <dbReference type="NCBI Taxonomy" id="7741"/>
    <lineage>
        <taxon>Eukaryota</taxon>
        <taxon>Metazoa</taxon>
        <taxon>Chordata</taxon>
        <taxon>Cephalochordata</taxon>
        <taxon>Leptocardii</taxon>
        <taxon>Amphioxiformes</taxon>
        <taxon>Branchiostomatidae</taxon>
        <taxon>Branchiostoma</taxon>
    </lineage>
</organism>
<dbReference type="Pfam" id="PF07525">
    <property type="entry name" value="SOCS_box"/>
    <property type="match status" value="1"/>
</dbReference>
<dbReference type="InterPro" id="IPR001496">
    <property type="entry name" value="SOCS_box"/>
</dbReference>
<evidence type="ECO:0000313" key="7">
    <source>
        <dbReference type="Proteomes" id="UP000515135"/>
    </source>
</evidence>
<dbReference type="Pfam" id="PF12796">
    <property type="entry name" value="Ank_2"/>
    <property type="match status" value="2"/>
</dbReference>
<evidence type="ECO:0000256" key="4">
    <source>
        <dbReference type="ARBA" id="ARBA00023043"/>
    </source>
</evidence>
<dbReference type="SMART" id="SM00969">
    <property type="entry name" value="SOCS_box"/>
    <property type="match status" value="1"/>
</dbReference>
<sequence>MMEAVQKERLSALLRQLVPLREGEDNQLHKAAETGDLESLRQLVEGDMKGQIDSKNHLGCTPLRLAAAKGHVDCVQYLVSQGAGLEVADIKSQTPLYAAVRRKHPDCAEVLLKAGAAPNGDPNNLATPLFRAAQDGCLQCMKVLIRYGAELNFSKPIMEEGALCSTVLYISLIYKHFECCKLLLCSGADPDFHIRKKLKLTNLAREKSLLRAVVRHDLPVEFAQLLIEFGINRFQRDSGGKTADSDSENESARFIRLSLAAPLLLQSQCRIGIRRCLGPHRLQQIPALPLPTNLKNFLLFAT</sequence>
<dbReference type="RefSeq" id="XP_019632092.1">
    <property type="nucleotide sequence ID" value="XM_019776533.1"/>
</dbReference>
<dbReference type="PROSITE" id="PS50088">
    <property type="entry name" value="ANK_REPEAT"/>
    <property type="match status" value="3"/>
</dbReference>
<dbReference type="GO" id="GO:0035556">
    <property type="term" value="P:intracellular signal transduction"/>
    <property type="evidence" value="ECO:0007669"/>
    <property type="project" value="InterPro"/>
</dbReference>
<dbReference type="PROSITE" id="PS50297">
    <property type="entry name" value="ANK_REP_REGION"/>
    <property type="match status" value="2"/>
</dbReference>
<dbReference type="InterPro" id="IPR051573">
    <property type="entry name" value="Ankyrin-SOCS_box_domain"/>
</dbReference>
<dbReference type="GO" id="GO:0016567">
    <property type="term" value="P:protein ubiquitination"/>
    <property type="evidence" value="ECO:0007669"/>
    <property type="project" value="UniProtKB-UniPathway"/>
</dbReference>
<dbReference type="PROSITE" id="PS50225">
    <property type="entry name" value="SOCS"/>
    <property type="match status" value="1"/>
</dbReference>
<dbReference type="KEGG" id="bbel:109475774"/>
<keyword evidence="3" id="KW-0677">Repeat</keyword>
<evidence type="ECO:0000259" key="6">
    <source>
        <dbReference type="PROSITE" id="PS50225"/>
    </source>
</evidence>